<organism evidence="9 12">
    <name type="scientific">Corynebacterium otitidis ATCC 51513</name>
    <dbReference type="NCBI Taxonomy" id="883169"/>
    <lineage>
        <taxon>Bacteria</taxon>
        <taxon>Bacillati</taxon>
        <taxon>Actinomycetota</taxon>
        <taxon>Actinomycetes</taxon>
        <taxon>Mycobacteriales</taxon>
        <taxon>Corynebacteriaceae</taxon>
        <taxon>Corynebacterium</taxon>
    </lineage>
</organism>
<evidence type="ECO:0000256" key="4">
    <source>
        <dbReference type="ARBA" id="ARBA00022692"/>
    </source>
</evidence>
<evidence type="ECO:0000256" key="1">
    <source>
        <dbReference type="ARBA" id="ARBA00004651"/>
    </source>
</evidence>
<evidence type="ECO:0000256" key="7">
    <source>
        <dbReference type="SAM" id="MobiDB-lite"/>
    </source>
</evidence>
<evidence type="ECO:0000313" key="9">
    <source>
        <dbReference type="EMBL" id="CCI83280.1"/>
    </source>
</evidence>
<dbReference type="InterPro" id="IPR052049">
    <property type="entry name" value="Electron_transfer_protein"/>
</dbReference>
<keyword evidence="11" id="KW-1185">Reference proteome</keyword>
<evidence type="ECO:0000256" key="3">
    <source>
        <dbReference type="ARBA" id="ARBA00022475"/>
    </source>
</evidence>
<dbReference type="Proteomes" id="UP000011016">
    <property type="component" value="Unassembled WGS sequence"/>
</dbReference>
<dbReference type="PATRIC" id="fig|883169.3.peg.966"/>
<evidence type="ECO:0000313" key="12">
    <source>
        <dbReference type="Proteomes" id="UP000011016"/>
    </source>
</evidence>
<dbReference type="EMBL" id="CAJZ01000083">
    <property type="protein sequence ID" value="CCI83280.1"/>
    <property type="molecule type" value="Genomic_DNA"/>
</dbReference>
<dbReference type="Proteomes" id="UP000006078">
    <property type="component" value="Unassembled WGS sequence"/>
</dbReference>
<evidence type="ECO:0000256" key="5">
    <source>
        <dbReference type="ARBA" id="ARBA00022989"/>
    </source>
</evidence>
<dbReference type="AlphaFoldDB" id="I7KJ07"/>
<dbReference type="PANTHER" id="PTHR34856">
    <property type="entry name" value="PROTEIN NRFD"/>
    <property type="match status" value="1"/>
</dbReference>
<sequence>MAESFDEVRPPSMKRRRGGKKKKRRGRVGGPGSVVPEPEFSSYYGRQVVKAPPWENPIAVYLVLGGIAGGSSLLGAGAQLTGNDRLRASTRLTAIGAAGAGSVALIMDLGRPERFLNMLRVFKLSSPMSVGAWILSGFASAAGLAAAGEVDELTGRRLPIPRFARRLLHAATPVAGLGAAALGAPLAVYTAVLLSDTSVPTWNAAKDHLPFVFVSSASLAAGGAAMITTPNDAARPARLLAAAGAAGDVAAMRALEKGMDPVAQEPLHHGKPGKWLKWSERLVVAGGIGALVSRRSRLLQAASGAALVAGSALTRFAVLHAGLESAKNPRYTVEPQKRRLEERRSKGEVGDSVTTAR</sequence>
<feature type="transmembrane region" description="Helical" evidence="8">
    <location>
        <begin position="167"/>
        <end position="189"/>
    </location>
</feature>
<dbReference type="STRING" id="29321.AAV33_04025"/>
<dbReference type="OrthoDB" id="112837at2"/>
<feature type="region of interest" description="Disordered" evidence="7">
    <location>
        <begin position="327"/>
        <end position="357"/>
    </location>
</feature>
<reference evidence="10 11" key="2">
    <citation type="submission" date="2012-08" db="EMBL/GenBank/DDBJ databases">
        <title>The Genome Sequence of Turicella otitidis ATCC 51513.</title>
        <authorList>
            <consortium name="The Broad Institute Genome Sequencing Platform"/>
            <person name="Earl A."/>
            <person name="Ward D."/>
            <person name="Feldgarden M."/>
            <person name="Gevers D."/>
            <person name="Huys G."/>
            <person name="Walker B."/>
            <person name="Young S.K."/>
            <person name="Zeng Q."/>
            <person name="Gargeya S."/>
            <person name="Fitzgerald M."/>
            <person name="Haas B."/>
            <person name="Abouelleil A."/>
            <person name="Alvarado L."/>
            <person name="Arachchi H.M."/>
            <person name="Berlin A.M."/>
            <person name="Chapman S.B."/>
            <person name="Goldberg J."/>
            <person name="Griggs A."/>
            <person name="Gujja S."/>
            <person name="Hansen M."/>
            <person name="Howarth C."/>
            <person name="Imamovic A."/>
            <person name="Larimer J."/>
            <person name="McCowen C."/>
            <person name="Montmayeur A."/>
            <person name="Murphy C."/>
            <person name="Neiman D."/>
            <person name="Pearson M."/>
            <person name="Priest M."/>
            <person name="Roberts A."/>
            <person name="Saif S."/>
            <person name="Shea T."/>
            <person name="Sisk P."/>
            <person name="Sykes S."/>
            <person name="Wortman J."/>
            <person name="Nusbaum C."/>
            <person name="Birren B."/>
        </authorList>
    </citation>
    <scope>NUCLEOTIDE SEQUENCE [LARGE SCALE GENOMIC DNA]</scope>
    <source>
        <strain evidence="10 11">ATCC 51513</strain>
    </source>
</reference>
<evidence type="ECO:0000256" key="2">
    <source>
        <dbReference type="ARBA" id="ARBA00008929"/>
    </source>
</evidence>
<comment type="subcellular location">
    <subcellularLocation>
        <location evidence="1">Cell membrane</location>
        <topology evidence="1">Multi-pass membrane protein</topology>
    </subcellularLocation>
</comment>
<feature type="transmembrane region" description="Helical" evidence="8">
    <location>
        <begin position="92"/>
        <end position="110"/>
    </location>
</feature>
<evidence type="ECO:0000256" key="8">
    <source>
        <dbReference type="SAM" id="Phobius"/>
    </source>
</evidence>
<name>I7KJ07_9CORY</name>
<evidence type="ECO:0000313" key="11">
    <source>
        <dbReference type="Proteomes" id="UP000006078"/>
    </source>
</evidence>
<feature type="transmembrane region" description="Helical" evidence="8">
    <location>
        <begin position="130"/>
        <end position="147"/>
    </location>
</feature>
<dbReference type="EMBL" id="AHAE01000044">
    <property type="protein sequence ID" value="EJZ82066.1"/>
    <property type="molecule type" value="Genomic_DNA"/>
</dbReference>
<dbReference type="eggNOG" id="COG3301">
    <property type="taxonomic scope" value="Bacteria"/>
</dbReference>
<feature type="region of interest" description="Disordered" evidence="7">
    <location>
        <begin position="1"/>
        <end position="34"/>
    </location>
</feature>
<protein>
    <submittedName>
        <fullName evidence="9">Polysulphide reductase NrfD</fullName>
    </submittedName>
</protein>
<reference evidence="9 12" key="1">
    <citation type="journal article" date="2012" name="J. Bacteriol.">
        <title>Draft Genome Sequence of Turicella otitidis ATCC 51513, Isolated from Middle Ear Fluid from a Child with Otitis Media.</title>
        <authorList>
            <person name="Brinkrolf K."/>
            <person name="Schneider J."/>
            <person name="Knecht M."/>
            <person name="Ruckert C."/>
            <person name="Tauch A."/>
        </authorList>
    </citation>
    <scope>NUCLEOTIDE SEQUENCE [LARGE SCALE GENOMIC DNA]</scope>
    <source>
        <strain evidence="9 12">ATCC 51513</strain>
    </source>
</reference>
<feature type="transmembrane region" description="Helical" evidence="8">
    <location>
        <begin position="58"/>
        <end position="80"/>
    </location>
</feature>
<evidence type="ECO:0000313" key="10">
    <source>
        <dbReference type="EMBL" id="EJZ82066.1"/>
    </source>
</evidence>
<keyword evidence="3" id="KW-1003">Cell membrane</keyword>
<gene>
    <name evidence="9" type="ORF">BN46_0542</name>
</gene>
<dbReference type="RefSeq" id="WP_004600892.1">
    <property type="nucleotide sequence ID" value="NZ_HF541866.1"/>
</dbReference>
<comment type="caution">
    <text evidence="9">The sequence shown here is derived from an EMBL/GenBank/DDBJ whole genome shotgun (WGS) entry which is preliminary data.</text>
</comment>
<comment type="similarity">
    <text evidence="2">Belongs to the NrfD family.</text>
</comment>
<feature type="transmembrane region" description="Helical" evidence="8">
    <location>
        <begin position="209"/>
        <end position="228"/>
    </location>
</feature>
<feature type="compositionally biased region" description="Basic residues" evidence="7">
    <location>
        <begin position="12"/>
        <end position="27"/>
    </location>
</feature>
<feature type="compositionally biased region" description="Basic and acidic residues" evidence="7">
    <location>
        <begin position="335"/>
        <end position="349"/>
    </location>
</feature>
<dbReference type="Gene3D" id="1.20.1630.10">
    <property type="entry name" value="Formate dehydrogenase/DMSO reductase domain"/>
    <property type="match status" value="1"/>
</dbReference>
<dbReference type="PANTHER" id="PTHR34856:SF2">
    <property type="entry name" value="PROTEIN NRFD"/>
    <property type="match status" value="1"/>
</dbReference>
<dbReference type="Pfam" id="PF03916">
    <property type="entry name" value="NrfD"/>
    <property type="match status" value="1"/>
</dbReference>
<keyword evidence="4 8" id="KW-0812">Transmembrane</keyword>
<keyword evidence="6 8" id="KW-0472">Membrane</keyword>
<dbReference type="HOGENOM" id="CLU_045348_0_0_11"/>
<dbReference type="GO" id="GO:0005886">
    <property type="term" value="C:plasma membrane"/>
    <property type="evidence" value="ECO:0007669"/>
    <property type="project" value="UniProtKB-SubCell"/>
</dbReference>
<evidence type="ECO:0000256" key="6">
    <source>
        <dbReference type="ARBA" id="ARBA00023136"/>
    </source>
</evidence>
<dbReference type="InterPro" id="IPR005614">
    <property type="entry name" value="NrfD-like"/>
</dbReference>
<keyword evidence="5 8" id="KW-1133">Transmembrane helix</keyword>
<accession>I7KJ07</accession>
<proteinExistence type="inferred from homology"/>